<keyword evidence="1" id="KW-0732">Signal</keyword>
<reference evidence="3" key="1">
    <citation type="journal article" date="2019" name="Int. J. Syst. Evol. Microbiol.">
        <title>The Global Catalogue of Microorganisms (GCM) 10K type strain sequencing project: providing services to taxonomists for standard genome sequencing and annotation.</title>
        <authorList>
            <consortium name="The Broad Institute Genomics Platform"/>
            <consortium name="The Broad Institute Genome Sequencing Center for Infectious Disease"/>
            <person name="Wu L."/>
            <person name="Ma J."/>
        </authorList>
    </citation>
    <scope>NUCLEOTIDE SEQUENCE [LARGE SCALE GENOMIC DNA]</scope>
    <source>
        <strain evidence="3">JCM 17085</strain>
    </source>
</reference>
<protein>
    <submittedName>
        <fullName evidence="2">Uncharacterized protein</fullName>
    </submittedName>
</protein>
<dbReference type="RefSeq" id="WP_345101632.1">
    <property type="nucleotide sequence ID" value="NZ_BAABCV010000003.1"/>
</dbReference>
<proteinExistence type="predicted"/>
<evidence type="ECO:0000313" key="2">
    <source>
        <dbReference type="EMBL" id="GAA4091130.1"/>
    </source>
</evidence>
<sequence length="238" mass="26239">MQCKSGLKYFLAGAIACGMLVSSAYIAQDNKVVQIDITRSLNVRPVTVLADGTLVHWTKGVDRENGYMTTAAAKVNGDQNSNALPDNPVIPATGKHPAIQLYYNNKYASGNQAMLLADSDTFTLKIPKSKYADFFICLTSAYGKSKLEYDLVYSDGTDTKNITVPDWANDVADNDPDFSYVVHDLPKWSNTGKQTEPNHHNIHALNIHPDRKRTLTAVQLKNNSKTYLLLWAATGVQI</sequence>
<name>A0ABP7WKR6_9SPHI</name>
<organism evidence="2 3">
    <name type="scientific">Mucilaginibacter panaciglaebae</name>
    <dbReference type="NCBI Taxonomy" id="502331"/>
    <lineage>
        <taxon>Bacteria</taxon>
        <taxon>Pseudomonadati</taxon>
        <taxon>Bacteroidota</taxon>
        <taxon>Sphingobacteriia</taxon>
        <taxon>Sphingobacteriales</taxon>
        <taxon>Sphingobacteriaceae</taxon>
        <taxon>Mucilaginibacter</taxon>
    </lineage>
</organism>
<dbReference type="EMBL" id="BAABCV010000003">
    <property type="protein sequence ID" value="GAA4091130.1"/>
    <property type="molecule type" value="Genomic_DNA"/>
</dbReference>
<accession>A0ABP7WKR6</accession>
<feature type="signal peptide" evidence="1">
    <location>
        <begin position="1"/>
        <end position="27"/>
    </location>
</feature>
<dbReference type="Proteomes" id="UP001500841">
    <property type="component" value="Unassembled WGS sequence"/>
</dbReference>
<gene>
    <name evidence="2" type="ORF">GCM10022392_11180</name>
</gene>
<comment type="caution">
    <text evidence="2">The sequence shown here is derived from an EMBL/GenBank/DDBJ whole genome shotgun (WGS) entry which is preliminary data.</text>
</comment>
<evidence type="ECO:0000313" key="3">
    <source>
        <dbReference type="Proteomes" id="UP001500841"/>
    </source>
</evidence>
<feature type="chain" id="PRO_5046970107" evidence="1">
    <location>
        <begin position="28"/>
        <end position="238"/>
    </location>
</feature>
<evidence type="ECO:0000256" key="1">
    <source>
        <dbReference type="SAM" id="SignalP"/>
    </source>
</evidence>
<keyword evidence="3" id="KW-1185">Reference proteome</keyword>